<evidence type="ECO:0000313" key="7">
    <source>
        <dbReference type="Proteomes" id="UP001634394"/>
    </source>
</evidence>
<dbReference type="InterPro" id="IPR051591">
    <property type="entry name" value="UPF0224_FAM112_RNA_Proc"/>
</dbReference>
<name>A0ABD3Y1T1_SINWO</name>
<feature type="domain" description="CHHC U11-48K-type" evidence="5">
    <location>
        <begin position="12"/>
        <end position="39"/>
    </location>
</feature>
<keyword evidence="3" id="KW-0862">Zinc</keyword>
<gene>
    <name evidence="6" type="ORF">ACJMK2_004648</name>
</gene>
<dbReference type="PANTHER" id="PTHR21402:SF5">
    <property type="entry name" value="GAMETOCYTE SPECIFIC FACTOR 1"/>
    <property type="match status" value="1"/>
</dbReference>
<feature type="region of interest" description="Disordered" evidence="4">
    <location>
        <begin position="324"/>
        <end position="352"/>
    </location>
</feature>
<keyword evidence="1" id="KW-0479">Metal-binding</keyword>
<dbReference type="Pfam" id="PF05253">
    <property type="entry name" value="zf-U11-48K"/>
    <property type="match status" value="2"/>
</dbReference>
<keyword evidence="2" id="KW-0863">Zinc-finger</keyword>
<evidence type="ECO:0000313" key="6">
    <source>
        <dbReference type="EMBL" id="KAL3892442.1"/>
    </source>
</evidence>
<sequence length="399" mass="45010">MAQYRVPDAEEYMECPYERTHMIRVKRFPYHLMKCRYNYTGSDFASCPFNAKHEMPRPELRYHLGVCPDRATIEIDLAHAARRENDGDMDRGCVDLPSYQNVHIPQSESWDEEASSNPRIGVDPSHFAKFKFVNLPGLSTSEKKDLKKNWNVPIDQKMAEWSSRQQEEQIAEAECSLRQPASVPTNYSQANSTPASFPATVFNYSVGIGRGGRGQMNELMNPEQAQVNHRGKGRSYGRGRGILKPGVLQQQQVNGNHQLTVPPPPGIFTIGRGSLAMRGLDPSFNGPMEQPSFVVPTLQNGGGVRRPTSFGMAGSLACVTPSYDETSADSQAEESDRYVNDSEAFEDAKNRKTKRTLKKLRQIEVLEQKQREGYMLTTEEEKKLSKKKELLSELAKLRM</sequence>
<dbReference type="GO" id="GO:0008270">
    <property type="term" value="F:zinc ion binding"/>
    <property type="evidence" value="ECO:0007669"/>
    <property type="project" value="UniProtKB-KW"/>
</dbReference>
<dbReference type="InterPro" id="IPR036236">
    <property type="entry name" value="Znf_C2H2_sf"/>
</dbReference>
<evidence type="ECO:0000256" key="2">
    <source>
        <dbReference type="ARBA" id="ARBA00022771"/>
    </source>
</evidence>
<dbReference type="PROSITE" id="PS51800">
    <property type="entry name" value="ZF_CHHC_U11_48K"/>
    <property type="match status" value="2"/>
</dbReference>
<dbReference type="SUPFAM" id="SSF57667">
    <property type="entry name" value="beta-beta-alpha zinc fingers"/>
    <property type="match status" value="1"/>
</dbReference>
<protein>
    <recommendedName>
        <fullName evidence="5">CHHC U11-48K-type domain-containing protein</fullName>
    </recommendedName>
</protein>
<dbReference type="EMBL" id="JBJQND010000001">
    <property type="protein sequence ID" value="KAL3892442.1"/>
    <property type="molecule type" value="Genomic_DNA"/>
</dbReference>
<dbReference type="PANTHER" id="PTHR21402">
    <property type="entry name" value="GAMETOCYTE SPECIFIC FACTOR 1-RELATED"/>
    <property type="match status" value="1"/>
</dbReference>
<dbReference type="Proteomes" id="UP001634394">
    <property type="component" value="Unassembled WGS sequence"/>
</dbReference>
<dbReference type="AlphaFoldDB" id="A0ABD3Y1T1"/>
<comment type="caution">
    <text evidence="6">The sequence shown here is derived from an EMBL/GenBank/DDBJ whole genome shotgun (WGS) entry which is preliminary data.</text>
</comment>
<dbReference type="InterPro" id="IPR022776">
    <property type="entry name" value="TRM13/UPF0224_CHHC_Znf_dom"/>
</dbReference>
<feature type="compositionally biased region" description="Basic and acidic residues" evidence="4">
    <location>
        <begin position="334"/>
        <end position="350"/>
    </location>
</feature>
<feature type="domain" description="CHHC U11-48K-type" evidence="5">
    <location>
        <begin position="44"/>
        <end position="71"/>
    </location>
</feature>
<reference evidence="6 7" key="1">
    <citation type="submission" date="2024-11" db="EMBL/GenBank/DDBJ databases">
        <title>Chromosome-level genome assembly of the freshwater bivalve Anodonta woodiana.</title>
        <authorList>
            <person name="Chen X."/>
        </authorList>
    </citation>
    <scope>NUCLEOTIDE SEQUENCE [LARGE SCALE GENOMIC DNA]</scope>
    <source>
        <strain evidence="6">MN2024</strain>
        <tissue evidence="6">Gills</tissue>
    </source>
</reference>
<organism evidence="6 7">
    <name type="scientific">Sinanodonta woodiana</name>
    <name type="common">Chinese pond mussel</name>
    <name type="synonym">Anodonta woodiana</name>
    <dbReference type="NCBI Taxonomy" id="1069815"/>
    <lineage>
        <taxon>Eukaryota</taxon>
        <taxon>Metazoa</taxon>
        <taxon>Spiralia</taxon>
        <taxon>Lophotrochozoa</taxon>
        <taxon>Mollusca</taxon>
        <taxon>Bivalvia</taxon>
        <taxon>Autobranchia</taxon>
        <taxon>Heteroconchia</taxon>
        <taxon>Palaeoheterodonta</taxon>
        <taxon>Unionida</taxon>
        <taxon>Unionoidea</taxon>
        <taxon>Unionidae</taxon>
        <taxon>Unioninae</taxon>
        <taxon>Sinanodonta</taxon>
    </lineage>
</organism>
<keyword evidence="7" id="KW-1185">Reference proteome</keyword>
<accession>A0ABD3Y1T1</accession>
<evidence type="ECO:0000256" key="4">
    <source>
        <dbReference type="SAM" id="MobiDB-lite"/>
    </source>
</evidence>
<evidence type="ECO:0000256" key="3">
    <source>
        <dbReference type="ARBA" id="ARBA00022833"/>
    </source>
</evidence>
<evidence type="ECO:0000256" key="1">
    <source>
        <dbReference type="ARBA" id="ARBA00022723"/>
    </source>
</evidence>
<proteinExistence type="predicted"/>
<evidence type="ECO:0000259" key="5">
    <source>
        <dbReference type="PROSITE" id="PS51800"/>
    </source>
</evidence>